<evidence type="ECO:0000313" key="2">
    <source>
        <dbReference type="Proteomes" id="UP001054837"/>
    </source>
</evidence>
<proteinExistence type="predicted"/>
<accession>A0AAV4MBQ6</accession>
<keyword evidence="2" id="KW-1185">Reference proteome</keyword>
<organism evidence="1 2">
    <name type="scientific">Caerostris darwini</name>
    <dbReference type="NCBI Taxonomy" id="1538125"/>
    <lineage>
        <taxon>Eukaryota</taxon>
        <taxon>Metazoa</taxon>
        <taxon>Ecdysozoa</taxon>
        <taxon>Arthropoda</taxon>
        <taxon>Chelicerata</taxon>
        <taxon>Arachnida</taxon>
        <taxon>Araneae</taxon>
        <taxon>Araneomorphae</taxon>
        <taxon>Entelegynae</taxon>
        <taxon>Araneoidea</taxon>
        <taxon>Araneidae</taxon>
        <taxon>Caerostris</taxon>
    </lineage>
</organism>
<dbReference type="EMBL" id="BPLQ01000287">
    <property type="protein sequence ID" value="GIX69587.1"/>
    <property type="molecule type" value="Genomic_DNA"/>
</dbReference>
<gene>
    <name evidence="1" type="ORF">CDAR_305301</name>
</gene>
<reference evidence="1 2" key="1">
    <citation type="submission" date="2021-06" db="EMBL/GenBank/DDBJ databases">
        <title>Caerostris darwini draft genome.</title>
        <authorList>
            <person name="Kono N."/>
            <person name="Arakawa K."/>
        </authorList>
    </citation>
    <scope>NUCLEOTIDE SEQUENCE [LARGE SCALE GENOMIC DNA]</scope>
</reference>
<dbReference type="Proteomes" id="UP001054837">
    <property type="component" value="Unassembled WGS sequence"/>
</dbReference>
<protein>
    <submittedName>
        <fullName evidence="1">Uncharacterized protein</fullName>
    </submittedName>
</protein>
<name>A0AAV4MBQ6_9ARAC</name>
<dbReference type="AlphaFoldDB" id="A0AAV4MBQ6"/>
<evidence type="ECO:0000313" key="1">
    <source>
        <dbReference type="EMBL" id="GIX69587.1"/>
    </source>
</evidence>
<sequence length="112" mass="12251">MWRSPGIATKQLLKSLNELSCSAYEDLLQDGLCASSFKEILSSKEVSDSMEAELQLARSPIGGGVISRLMDRGFIRDNIRIASDPLRGIRLSTGFNKSWCGFSINSLPNGLI</sequence>
<comment type="caution">
    <text evidence="1">The sequence shown here is derived from an EMBL/GenBank/DDBJ whole genome shotgun (WGS) entry which is preliminary data.</text>
</comment>